<keyword evidence="1" id="KW-0326">Glycosidase</keyword>
<feature type="region of interest" description="Disordered" evidence="2">
    <location>
        <begin position="549"/>
        <end position="585"/>
    </location>
</feature>
<dbReference type="InterPro" id="IPR003961">
    <property type="entry name" value="FN3_dom"/>
</dbReference>
<dbReference type="Pfam" id="PF00801">
    <property type="entry name" value="PKD"/>
    <property type="match status" value="1"/>
</dbReference>
<feature type="compositionally biased region" description="Pro residues" evidence="2">
    <location>
        <begin position="553"/>
        <end position="570"/>
    </location>
</feature>
<dbReference type="InterPro" id="IPR036116">
    <property type="entry name" value="FN3_sf"/>
</dbReference>
<dbReference type="SMART" id="SM00089">
    <property type="entry name" value="PKD"/>
    <property type="match status" value="2"/>
</dbReference>
<feature type="compositionally biased region" description="Low complexity" evidence="2">
    <location>
        <begin position="318"/>
        <end position="333"/>
    </location>
</feature>
<reference evidence="5 6" key="1">
    <citation type="journal article" date="2020" name="Front. Microbiol.">
        <title>Single-cell genomics of novel Actinobacteria with the Wood-Ljungdahl pathway discovered in a serpentinizing system.</title>
        <authorList>
            <person name="Merino N."/>
            <person name="Kawai M."/>
            <person name="Boyd E.S."/>
            <person name="Colman D.R."/>
            <person name="McGlynn S.E."/>
            <person name="Nealson K.H."/>
            <person name="Kurokawa K."/>
            <person name="Hongoh Y."/>
        </authorList>
    </citation>
    <scope>NUCLEOTIDE SEQUENCE [LARGE SCALE GENOMIC DNA]</scope>
    <source>
        <strain evidence="5 6">S44</strain>
    </source>
</reference>
<evidence type="ECO:0000259" key="3">
    <source>
        <dbReference type="PROSITE" id="PS50093"/>
    </source>
</evidence>
<feature type="region of interest" description="Disordered" evidence="2">
    <location>
        <begin position="131"/>
        <end position="151"/>
    </location>
</feature>
<evidence type="ECO:0000313" key="6">
    <source>
        <dbReference type="Proteomes" id="UP000561271"/>
    </source>
</evidence>
<comment type="caution">
    <text evidence="5">The sequence shown here is derived from an EMBL/GenBank/DDBJ whole genome shotgun (WGS) entry which is preliminary data.</text>
</comment>
<dbReference type="Proteomes" id="UP000561271">
    <property type="component" value="Unassembled WGS sequence"/>
</dbReference>
<protein>
    <recommendedName>
        <fullName evidence="7">PKD domain-containing protein</fullName>
    </recommendedName>
</protein>
<dbReference type="SUPFAM" id="SSF49265">
    <property type="entry name" value="Fibronectin type III"/>
    <property type="match status" value="1"/>
</dbReference>
<dbReference type="Gene3D" id="2.60.40.10">
    <property type="entry name" value="Immunoglobulins"/>
    <property type="match status" value="4"/>
</dbReference>
<accession>A0A6V8PYE0</accession>
<feature type="non-terminal residue" evidence="5">
    <location>
        <position position="585"/>
    </location>
</feature>
<organism evidence="5 6">
    <name type="scientific">Candidatus Hakubella thermalkaliphila</name>
    <dbReference type="NCBI Taxonomy" id="2754717"/>
    <lineage>
        <taxon>Bacteria</taxon>
        <taxon>Bacillati</taxon>
        <taxon>Actinomycetota</taxon>
        <taxon>Actinomycetota incertae sedis</taxon>
        <taxon>Candidatus Hakubellales</taxon>
        <taxon>Candidatus Hakubellaceae</taxon>
        <taxon>Candidatus Hakubella</taxon>
    </lineage>
</organism>
<evidence type="ECO:0008006" key="7">
    <source>
        <dbReference type="Google" id="ProtNLM"/>
    </source>
</evidence>
<dbReference type="AlphaFoldDB" id="A0A6V8PYE0"/>
<evidence type="ECO:0000313" key="5">
    <source>
        <dbReference type="EMBL" id="GFP37559.1"/>
    </source>
</evidence>
<dbReference type="InterPro" id="IPR013783">
    <property type="entry name" value="Ig-like_fold"/>
</dbReference>
<dbReference type="EMBL" id="BLSC01000108">
    <property type="protein sequence ID" value="GFP37559.1"/>
    <property type="molecule type" value="Genomic_DNA"/>
</dbReference>
<dbReference type="CDD" id="cd00146">
    <property type="entry name" value="PKD"/>
    <property type="match status" value="2"/>
</dbReference>
<feature type="domain" description="Fibronectin type-III" evidence="4">
    <location>
        <begin position="336"/>
        <end position="433"/>
    </location>
</feature>
<evidence type="ECO:0000259" key="4">
    <source>
        <dbReference type="PROSITE" id="PS50853"/>
    </source>
</evidence>
<sequence>MMSMLGVLPSIANATTISARIDSYSPSSPVEVTVGSSTTISVAFTNTGNTAWSFIAGVTVWDSNGNQVANYSATLSTPLQPAQSTTVTWNHTVHQAGEYRLQFGVWKATPYISENLLDKKPSPSQRLIIGTTSPTSLPNQPPTCSLSANPTSGKAPLTVTFSMSASDPDGSISAWVLDVNGDGRADYSGYGNPSPTQTHTYAASASYSVVLMVSDNKGDNASATQTISVGSVNQPPICSLSANPRSGSAPLTVAFTMSASDPDGSISAWALDVNGDGRVDYSGSGNPPSTQAHIYTSPGTYAVILVVSDNNGATASATEAISASSPSTIIKPSAPVPSSPGSSSPPGPTTPTLTPTLQWSGVPNADYYALGISVAPYGSGNLVYNPQRVVGTSLTVPSGVLEPGKQYRWNLQAYNRAGWSELSSILYFQTPPQDIITARIDSWSVDPRQVQVGQSVVLSMNFTNTGTTTHTFIAGASLWRPDGSSVDFEREVTLSRGASTSVSWTRPIDQAGSWDVQFAVWRQKPFTSANLLTKAPSSKAVGYIRATSVVQRPSPPVPSSPGSSSPPGPTTPTLTPTLQWSRVPN</sequence>
<evidence type="ECO:0000256" key="1">
    <source>
        <dbReference type="ARBA" id="ARBA00023295"/>
    </source>
</evidence>
<keyword evidence="1" id="KW-0378">Hydrolase</keyword>
<dbReference type="SUPFAM" id="SSF49299">
    <property type="entry name" value="PKD domain"/>
    <property type="match status" value="2"/>
</dbReference>
<feature type="region of interest" description="Disordered" evidence="2">
    <location>
        <begin position="318"/>
        <end position="355"/>
    </location>
</feature>
<dbReference type="InterPro" id="IPR022409">
    <property type="entry name" value="PKD/Chitinase_dom"/>
</dbReference>
<feature type="domain" description="PKD" evidence="3">
    <location>
        <begin position="142"/>
        <end position="229"/>
    </location>
</feature>
<dbReference type="PROSITE" id="PS50853">
    <property type="entry name" value="FN3"/>
    <property type="match status" value="1"/>
</dbReference>
<dbReference type="GO" id="GO:0005975">
    <property type="term" value="P:carbohydrate metabolic process"/>
    <property type="evidence" value="ECO:0007669"/>
    <property type="project" value="UniProtKB-ARBA"/>
</dbReference>
<evidence type="ECO:0000256" key="2">
    <source>
        <dbReference type="SAM" id="MobiDB-lite"/>
    </source>
</evidence>
<dbReference type="InterPro" id="IPR035986">
    <property type="entry name" value="PKD_dom_sf"/>
</dbReference>
<dbReference type="InterPro" id="IPR000601">
    <property type="entry name" value="PKD_dom"/>
</dbReference>
<dbReference type="Pfam" id="PF18911">
    <property type="entry name" value="PKD_4"/>
    <property type="match status" value="1"/>
</dbReference>
<proteinExistence type="predicted"/>
<dbReference type="PROSITE" id="PS50093">
    <property type="entry name" value="PKD"/>
    <property type="match status" value="2"/>
</dbReference>
<feature type="domain" description="PKD" evidence="3">
    <location>
        <begin position="236"/>
        <end position="328"/>
    </location>
</feature>
<gene>
    <name evidence="5" type="ORF">HKBW3S44_01237</name>
</gene>
<feature type="compositionally biased region" description="Pro residues" evidence="2">
    <location>
        <begin position="334"/>
        <end position="349"/>
    </location>
</feature>
<dbReference type="GO" id="GO:0016798">
    <property type="term" value="F:hydrolase activity, acting on glycosyl bonds"/>
    <property type="evidence" value="ECO:0007669"/>
    <property type="project" value="UniProtKB-KW"/>
</dbReference>
<name>A0A6V8PYE0_9ACTN</name>